<dbReference type="STRING" id="1305737.GCA_000526355_03335"/>
<dbReference type="PANTHER" id="PTHR43566:SF2">
    <property type="entry name" value="DUF4143 DOMAIN-CONTAINING PROTEIN"/>
    <property type="match status" value="1"/>
</dbReference>
<dbReference type="PATRIC" id="fig|1305737.6.peg.3315"/>
<protein>
    <submittedName>
        <fullName evidence="3">ATPase with DUF4143 domain</fullName>
    </submittedName>
</protein>
<feature type="domain" description="AAA" evidence="1">
    <location>
        <begin position="18"/>
        <end position="133"/>
    </location>
</feature>
<proteinExistence type="predicted"/>
<evidence type="ECO:0000313" key="3">
    <source>
        <dbReference type="EMBL" id="KPQ16296.1"/>
    </source>
</evidence>
<feature type="domain" description="DUF4143" evidence="2">
    <location>
        <begin position="175"/>
        <end position="334"/>
    </location>
</feature>
<sequence length="385" mass="44441">MIYRKASEKLLELATYFKVVAVVGPRQSGKTTLVRSIFPHKPYISLEDPDRRRYALEDPRGFLGDFPEGAILDEVQRTPELFSYLQGIVDEKPTTGQFILTGSNNFLLQQSITQSLAGRVGYLQLLPFQLAEIYSKEHEVPDEDSLMLKGGFPPIYQPGIPTHLWYPNYLRTYIERDVRQVKNISDLIVFERFIRLLAGRVGQELNLSSLGNEVGVDSKTIQSWVGILESSFLIYLLRPHFQNFNKIIVKRPKLYFLDTGLVSFLLGIERKEQLKTHPLRGALFENLIVTELIKQRTHQAQEINLFFWRDKTGHEIDVLIDEGVDLIPVEIKSGKTITSDYFKNLKYWMKLSVQKKGLILYCGDQSQSRSDGIKAINWKVYFFRD</sequence>
<dbReference type="InterPro" id="IPR027417">
    <property type="entry name" value="P-loop_NTPase"/>
</dbReference>
<dbReference type="InterPro" id="IPR025420">
    <property type="entry name" value="DUF4143"/>
</dbReference>
<organism evidence="3 4">
    <name type="scientific">Algoriphagus marincola HL-49</name>
    <dbReference type="NCBI Taxonomy" id="1305737"/>
    <lineage>
        <taxon>Bacteria</taxon>
        <taxon>Pseudomonadati</taxon>
        <taxon>Bacteroidota</taxon>
        <taxon>Cytophagia</taxon>
        <taxon>Cytophagales</taxon>
        <taxon>Cyclobacteriaceae</taxon>
        <taxon>Algoriphagus</taxon>
    </lineage>
</organism>
<gene>
    <name evidence="3" type="ORF">HLUCCX10_07985</name>
</gene>
<reference evidence="3 4" key="1">
    <citation type="submission" date="2015-09" db="EMBL/GenBank/DDBJ databases">
        <title>Identification and resolution of microdiversity through metagenomic sequencing of parallel consortia.</title>
        <authorList>
            <person name="Nelson W.C."/>
            <person name="Romine M.F."/>
            <person name="Lindemann S.R."/>
        </authorList>
    </citation>
    <scope>NUCLEOTIDE SEQUENCE [LARGE SCALE GENOMIC DNA]</scope>
    <source>
        <strain evidence="3">HL-49</strain>
    </source>
</reference>
<evidence type="ECO:0000259" key="1">
    <source>
        <dbReference type="Pfam" id="PF13173"/>
    </source>
</evidence>
<dbReference type="EMBL" id="LJXT01000041">
    <property type="protein sequence ID" value="KPQ16296.1"/>
    <property type="molecule type" value="Genomic_DNA"/>
</dbReference>
<evidence type="ECO:0000313" key="4">
    <source>
        <dbReference type="Proteomes" id="UP000050421"/>
    </source>
</evidence>
<dbReference type="Pfam" id="PF13173">
    <property type="entry name" value="AAA_14"/>
    <property type="match status" value="1"/>
</dbReference>
<evidence type="ECO:0000259" key="2">
    <source>
        <dbReference type="Pfam" id="PF13635"/>
    </source>
</evidence>
<accession>A0A0P8AEE0</accession>
<dbReference type="AlphaFoldDB" id="A0A0P8AEE0"/>
<dbReference type="Proteomes" id="UP000050421">
    <property type="component" value="Unassembled WGS sequence"/>
</dbReference>
<dbReference type="Pfam" id="PF13635">
    <property type="entry name" value="DUF4143"/>
    <property type="match status" value="1"/>
</dbReference>
<comment type="caution">
    <text evidence="3">The sequence shown here is derived from an EMBL/GenBank/DDBJ whole genome shotgun (WGS) entry which is preliminary data.</text>
</comment>
<name>A0A0P8AEE0_9BACT</name>
<dbReference type="SUPFAM" id="SSF52540">
    <property type="entry name" value="P-loop containing nucleoside triphosphate hydrolases"/>
    <property type="match status" value="1"/>
</dbReference>
<dbReference type="InterPro" id="IPR041682">
    <property type="entry name" value="AAA_14"/>
</dbReference>
<dbReference type="eggNOG" id="COG1373">
    <property type="taxonomic scope" value="Bacteria"/>
</dbReference>
<dbReference type="OrthoDB" id="9778168at2"/>
<dbReference type="PANTHER" id="PTHR43566">
    <property type="entry name" value="CONSERVED PROTEIN"/>
    <property type="match status" value="1"/>
</dbReference>